<proteinExistence type="predicted"/>
<dbReference type="SUPFAM" id="SSF52540">
    <property type="entry name" value="P-loop containing nucleoside triphosphate hydrolases"/>
    <property type="match status" value="1"/>
</dbReference>
<dbReference type="PROSITE" id="PS51194">
    <property type="entry name" value="HELICASE_CTER"/>
    <property type="match status" value="1"/>
</dbReference>
<dbReference type="Proteomes" id="UP000239204">
    <property type="component" value="Unassembled WGS sequence"/>
</dbReference>
<protein>
    <submittedName>
        <fullName evidence="3">DEAD/DEAH box helicase</fullName>
    </submittedName>
</protein>
<dbReference type="SMART" id="SM00490">
    <property type="entry name" value="HELICc"/>
    <property type="match status" value="1"/>
</dbReference>
<gene>
    <name evidence="3" type="ORF">XarjCFBP7645_09030</name>
</gene>
<dbReference type="SMART" id="SM00487">
    <property type="entry name" value="DEXDc"/>
    <property type="match status" value="1"/>
</dbReference>
<dbReference type="PANTHER" id="PTHR47396">
    <property type="entry name" value="TYPE I RESTRICTION ENZYME ECOKI R PROTEIN"/>
    <property type="match status" value="1"/>
</dbReference>
<dbReference type="PANTHER" id="PTHR47396:SF1">
    <property type="entry name" value="ATP-DEPENDENT HELICASE IRC3-RELATED"/>
    <property type="match status" value="1"/>
</dbReference>
<dbReference type="GO" id="GO:0005829">
    <property type="term" value="C:cytosol"/>
    <property type="evidence" value="ECO:0007669"/>
    <property type="project" value="TreeGrafter"/>
</dbReference>
<dbReference type="GO" id="GO:0003677">
    <property type="term" value="F:DNA binding"/>
    <property type="evidence" value="ECO:0007669"/>
    <property type="project" value="InterPro"/>
</dbReference>
<organism evidence="3 4">
    <name type="scientific">Xanthomonas arboricola</name>
    <dbReference type="NCBI Taxonomy" id="56448"/>
    <lineage>
        <taxon>Bacteria</taxon>
        <taxon>Pseudomonadati</taxon>
        <taxon>Pseudomonadota</taxon>
        <taxon>Gammaproteobacteria</taxon>
        <taxon>Lysobacterales</taxon>
        <taxon>Lysobacteraceae</taxon>
        <taxon>Xanthomonas</taxon>
    </lineage>
</organism>
<dbReference type="Pfam" id="PF04851">
    <property type="entry name" value="ResIII"/>
    <property type="match status" value="1"/>
</dbReference>
<evidence type="ECO:0000313" key="4">
    <source>
        <dbReference type="Proteomes" id="UP000239204"/>
    </source>
</evidence>
<sequence length="1098" mass="122686">MSLFVVWRGTLDLPALPERSLKIGRNRIVQRVFAGASTKACIAPSQIKGHDLITTELHPPYREILLRRKGASRIDTPLPVVLAPGVQNPDSLPDSFEIQWDSQGELATYADTPEKVLKSWINRFDFRTEDEEHDIPGLRTPQIGALHAISAHFAVGSTFEPATIVLPTGTGKTETMLATLVYRRLGRTLVLVPSDALRSQIAGKFISLGVLPEAQVITCDLAKPRVAIVTTGIKSTDELDSIIQNSNVIIALPNVLEASGSEIIRLLADACSDLIVDEAHHITAKTWQRVREHFAAKRILQFTATPFRRDGKRVDGKIIFNYKLGDAQAAGYYRAINLRAIEEYGDEEVHDIAIAKEAIAALRHDRDKLHLDHLLMARTSSKDRAEAVGRIYQRLAPDLKPVVVYSGPGRTLINREAITKLFDRGYAGSRIVICVDMLGEGFDLPYLKVAALHDTHKSLAVTLQFIGRFTRKGPADKIGEASVIANIADPDTEAKLADLYAEGADWDRLIKRLSEERIAQELRLQDVVLALKETGNLHANLSLWNLRPALSAQLFRTKCTDWTPLAFKSVLPKNSENWYAFSEQDNVLVAVVCRSSDVTWGNYQNVYDTIYDLMILKWDKAAGALCLFASDYDALRSEKLAKAVTNEDTTLVSGTPIFNILNNVELPLVKSLGSSRIGAISFTSYFGPNVTEGLASIEKAESSLNNLACLGYENGERVLWGGTQRRGKVWQQKSGSISDWIEWTAATWAKVSSEVESESNIVRDFLRPEKLAKPHSAWPISAQWGEQAQMRFNDRQFVIFGSSKIPVFAVDLNLGDVGANGEIVFRIESDEATSEYALVISDEIPGGYRHDHISGPAITFQHGTLPAVTLEEYLQKDPFIVRYSDGTYSYNCYHIPVNLDAGLYQRDKLEAWNWDGIELNKESMHKVGNQNTIQFRTYEQLKEEFDVIFNDDGHGEAADLVCLKDLDDNTIRLCLVHCKGAHEARVSQDIRNFYIVCGQAQKSIAVKHAGLPTLYHDLKRRQETWVREGHNRFLKGNIKDLSYFKEKSRRARLEFEMMLVQPGGSVTSITDDALRLLATTELYLLKTTQAKFRVVLSP</sequence>
<keyword evidence="3" id="KW-0378">Hydrolase</keyword>
<dbReference type="InterPro" id="IPR006935">
    <property type="entry name" value="Helicase/UvrB_N"/>
</dbReference>
<keyword evidence="3" id="KW-0067">ATP-binding</keyword>
<dbReference type="RefSeq" id="WP_104537223.1">
    <property type="nucleotide sequence ID" value="NZ_MIGY01000002.1"/>
</dbReference>
<dbReference type="AlphaFoldDB" id="A0A2S7ADH7"/>
<dbReference type="InterPro" id="IPR014001">
    <property type="entry name" value="Helicase_ATP-bd"/>
</dbReference>
<dbReference type="GO" id="GO:0016787">
    <property type="term" value="F:hydrolase activity"/>
    <property type="evidence" value="ECO:0007669"/>
    <property type="project" value="InterPro"/>
</dbReference>
<evidence type="ECO:0000259" key="2">
    <source>
        <dbReference type="PROSITE" id="PS51194"/>
    </source>
</evidence>
<feature type="domain" description="Helicase ATP-binding" evidence="1">
    <location>
        <begin position="153"/>
        <end position="324"/>
    </location>
</feature>
<dbReference type="GO" id="GO:0004386">
    <property type="term" value="F:helicase activity"/>
    <property type="evidence" value="ECO:0007669"/>
    <property type="project" value="UniProtKB-KW"/>
</dbReference>
<dbReference type="CDD" id="cd18785">
    <property type="entry name" value="SF2_C"/>
    <property type="match status" value="1"/>
</dbReference>
<dbReference type="InterPro" id="IPR027417">
    <property type="entry name" value="P-loop_NTPase"/>
</dbReference>
<keyword evidence="3" id="KW-0547">Nucleotide-binding</keyword>
<dbReference type="CDD" id="cd17926">
    <property type="entry name" value="DEXHc_RE"/>
    <property type="match status" value="1"/>
</dbReference>
<dbReference type="InterPro" id="IPR001650">
    <property type="entry name" value="Helicase_C-like"/>
</dbReference>
<reference evidence="3 4" key="1">
    <citation type="submission" date="2016-08" db="EMBL/GenBank/DDBJ databases">
        <title>Evolution of the type three secretion system and type three effector repertoires in Xanthomonas.</title>
        <authorList>
            <person name="Merda D."/>
            <person name="Briand M."/>
            <person name="Bosis E."/>
            <person name="Rousseau C."/>
            <person name="Portier P."/>
            <person name="Jacques M.-A."/>
            <person name="Fischer-Le Saux M."/>
        </authorList>
    </citation>
    <scope>NUCLEOTIDE SEQUENCE [LARGE SCALE GENOMIC DNA]</scope>
    <source>
        <strain evidence="3 4">CFBP 7645</strain>
    </source>
</reference>
<keyword evidence="3" id="KW-0347">Helicase</keyword>
<evidence type="ECO:0000259" key="1">
    <source>
        <dbReference type="PROSITE" id="PS51192"/>
    </source>
</evidence>
<feature type="domain" description="Helicase C-terminal" evidence="2">
    <location>
        <begin position="365"/>
        <end position="535"/>
    </location>
</feature>
<dbReference type="Gene3D" id="3.40.50.300">
    <property type="entry name" value="P-loop containing nucleotide triphosphate hydrolases"/>
    <property type="match status" value="2"/>
</dbReference>
<comment type="caution">
    <text evidence="3">The sequence shown here is derived from an EMBL/GenBank/DDBJ whole genome shotgun (WGS) entry which is preliminary data.</text>
</comment>
<dbReference type="EMBL" id="MIGY01000002">
    <property type="protein sequence ID" value="PPU07743.1"/>
    <property type="molecule type" value="Genomic_DNA"/>
</dbReference>
<dbReference type="PROSITE" id="PS51192">
    <property type="entry name" value="HELICASE_ATP_BIND_1"/>
    <property type="match status" value="1"/>
</dbReference>
<name>A0A2S7ADH7_9XANT</name>
<dbReference type="GO" id="GO:0005524">
    <property type="term" value="F:ATP binding"/>
    <property type="evidence" value="ECO:0007669"/>
    <property type="project" value="InterPro"/>
</dbReference>
<evidence type="ECO:0000313" key="3">
    <source>
        <dbReference type="EMBL" id="PPU07743.1"/>
    </source>
</evidence>
<dbReference type="InterPro" id="IPR050742">
    <property type="entry name" value="Helicase_Restrict-Modif_Enz"/>
</dbReference>
<accession>A0A2S7ADH7</accession>